<evidence type="ECO:0000313" key="2">
    <source>
        <dbReference type="EMBL" id="VDC49680.1"/>
    </source>
</evidence>
<feature type="region of interest" description="Disordered" evidence="1">
    <location>
        <begin position="70"/>
        <end position="89"/>
    </location>
</feature>
<feature type="compositionally biased region" description="Polar residues" evidence="1">
    <location>
        <begin position="78"/>
        <end position="89"/>
    </location>
</feature>
<feature type="region of interest" description="Disordered" evidence="1">
    <location>
        <begin position="12"/>
        <end position="63"/>
    </location>
</feature>
<feature type="region of interest" description="Disordered" evidence="1">
    <location>
        <begin position="155"/>
        <end position="206"/>
    </location>
</feature>
<name>A0A7Z9C523_9CAUL</name>
<gene>
    <name evidence="2" type="ORF">BREV_BREV_01329</name>
</gene>
<organism evidence="2 3">
    <name type="scientific">Brevundimonas mediterranea</name>
    <dbReference type="NCBI Taxonomy" id="74329"/>
    <lineage>
        <taxon>Bacteria</taxon>
        <taxon>Pseudomonadati</taxon>
        <taxon>Pseudomonadota</taxon>
        <taxon>Alphaproteobacteria</taxon>
        <taxon>Caulobacterales</taxon>
        <taxon>Caulobacteraceae</taxon>
        <taxon>Brevundimonas</taxon>
    </lineage>
</organism>
<feature type="compositionally biased region" description="Polar residues" evidence="1">
    <location>
        <begin position="155"/>
        <end position="170"/>
    </location>
</feature>
<evidence type="ECO:0000256" key="1">
    <source>
        <dbReference type="SAM" id="MobiDB-lite"/>
    </source>
</evidence>
<sequence length="231" mass="24951">MGDGWAVYAGAHEDHVAHPCRNPADRGSRGLGPRGSGRPSALSRQAIVIGPSGADRPALASSFRPLRRPCRALRPSRTASWRASKNSSGSRYVSWMHALKGRSSSRLRTRRPEPSPVGPGRSAPQGPGLGADAGSTSLLRSRDFPWVFRPVHQPVGSSLGQVSGPGSTRPGQARSAVGPTTREDILRRSPNQSDGMSREMSCATARRVREGRSVLWPWPCDRRDRRRSSPP</sequence>
<reference evidence="2 3" key="1">
    <citation type="submission" date="2018-11" db="EMBL/GenBank/DDBJ databases">
        <authorList>
            <person name="Peiro R."/>
            <person name="Begona"/>
            <person name="Cbmso G."/>
            <person name="Lopez M."/>
            <person name="Gonzalez S."/>
            <person name="Sacristan E."/>
            <person name="Castillo E."/>
        </authorList>
    </citation>
    <scope>NUCLEOTIDE SEQUENCE [LARGE SCALE GENOMIC DNA]</scope>
    <source>
        <strain evidence="2">Brev_genome</strain>
    </source>
</reference>
<comment type="caution">
    <text evidence="2">The sequence shown here is derived from an EMBL/GenBank/DDBJ whole genome shotgun (WGS) entry which is preliminary data.</text>
</comment>
<dbReference type="EMBL" id="UXHF01000020">
    <property type="protein sequence ID" value="VDC49680.1"/>
    <property type="molecule type" value="Genomic_DNA"/>
</dbReference>
<evidence type="ECO:0000313" key="3">
    <source>
        <dbReference type="Proteomes" id="UP000289220"/>
    </source>
</evidence>
<feature type="region of interest" description="Disordered" evidence="1">
    <location>
        <begin position="101"/>
        <end position="136"/>
    </location>
</feature>
<dbReference type="Proteomes" id="UP000289220">
    <property type="component" value="Unassembled WGS sequence"/>
</dbReference>
<keyword evidence="3" id="KW-1185">Reference proteome</keyword>
<dbReference type="AlphaFoldDB" id="A0A7Z9C523"/>
<feature type="compositionally biased region" description="Basic and acidic residues" evidence="1">
    <location>
        <begin position="12"/>
        <end position="28"/>
    </location>
</feature>
<proteinExistence type="predicted"/>
<protein>
    <submittedName>
        <fullName evidence="2">Uncharacterized protein</fullName>
    </submittedName>
</protein>
<accession>A0A7Z9C523</accession>